<dbReference type="Proteomes" id="UP000325286">
    <property type="component" value="Chromosome"/>
</dbReference>
<dbReference type="KEGG" id="rul:UC8_37870"/>
<protein>
    <submittedName>
        <fullName evidence="1">Uncharacterized protein</fullName>
    </submittedName>
</protein>
<organism evidence="1 2">
    <name type="scientific">Roseimaritima ulvae</name>
    <dbReference type="NCBI Taxonomy" id="980254"/>
    <lineage>
        <taxon>Bacteria</taxon>
        <taxon>Pseudomonadati</taxon>
        <taxon>Planctomycetota</taxon>
        <taxon>Planctomycetia</taxon>
        <taxon>Pirellulales</taxon>
        <taxon>Pirellulaceae</taxon>
        <taxon>Roseimaritima</taxon>
    </lineage>
</organism>
<keyword evidence="2" id="KW-1185">Reference proteome</keyword>
<proteinExistence type="predicted"/>
<reference evidence="1 2" key="1">
    <citation type="submission" date="2019-08" db="EMBL/GenBank/DDBJ databases">
        <title>Deep-cultivation of Planctomycetes and their phenomic and genomic characterization uncovers novel biology.</title>
        <authorList>
            <person name="Wiegand S."/>
            <person name="Jogler M."/>
            <person name="Boedeker C."/>
            <person name="Pinto D."/>
            <person name="Vollmers J."/>
            <person name="Rivas-Marin E."/>
            <person name="Kohn T."/>
            <person name="Peeters S.H."/>
            <person name="Heuer A."/>
            <person name="Rast P."/>
            <person name="Oberbeckmann S."/>
            <person name="Bunk B."/>
            <person name="Jeske O."/>
            <person name="Meyerdierks A."/>
            <person name="Storesund J.E."/>
            <person name="Kallscheuer N."/>
            <person name="Luecker S."/>
            <person name="Lage O.M."/>
            <person name="Pohl T."/>
            <person name="Merkel B.J."/>
            <person name="Hornburger P."/>
            <person name="Mueller R.-W."/>
            <person name="Bruemmer F."/>
            <person name="Labrenz M."/>
            <person name="Spormann A.M."/>
            <person name="Op den Camp H."/>
            <person name="Overmann J."/>
            <person name="Amann R."/>
            <person name="Jetten M.S.M."/>
            <person name="Mascher T."/>
            <person name="Medema M.H."/>
            <person name="Devos D.P."/>
            <person name="Kaster A.-K."/>
            <person name="Ovreas L."/>
            <person name="Rohde M."/>
            <person name="Galperin M.Y."/>
            <person name="Jogler C."/>
        </authorList>
    </citation>
    <scope>NUCLEOTIDE SEQUENCE [LARGE SCALE GENOMIC DNA]</scope>
    <source>
        <strain evidence="1 2">UC8</strain>
    </source>
</reference>
<dbReference type="EMBL" id="CP042914">
    <property type="protein sequence ID" value="QEG41761.1"/>
    <property type="molecule type" value="Genomic_DNA"/>
</dbReference>
<dbReference type="PROSITE" id="PS51257">
    <property type="entry name" value="PROKAR_LIPOPROTEIN"/>
    <property type="match status" value="1"/>
</dbReference>
<name>A0A5B9R5G9_9BACT</name>
<gene>
    <name evidence="1" type="ORF">UC8_37870</name>
</gene>
<evidence type="ECO:0000313" key="2">
    <source>
        <dbReference type="Proteomes" id="UP000325286"/>
    </source>
</evidence>
<sequence>MQLSRIHSAVIGVVFWAGCVALAITAWQRSSATATADTAPLNQLVDYALTQPVRLPAQLPAARARRGDPIFYESPQGWLQTGYLDRVDATAGTAQVVWYEPDIDPHQCRLDYYRNRGKFDDVLETLLPPEKRRRIQDRLSQTFREHGDEVTAAFRPVVEKSLKESAPVLEDALKASIERHEEEFKAIGKRWEDDILKQRIVPLLRAEVLPTIREHGEPVAQDIGRELWDRASIWRFGWRALYDKSPLPDKDLLKGEWERFVEQEAIPVFEDRMDNIIDAQKKIFVEVSQNDRIRDEFEAVFKEMASDPQFQDLMKAVVREAVIDNKQLHEIWTANFKSDQARSAIRLAGKRLEPIVREIGDDLFGTKEDGIDPDFARVLRNQILGKDKRWIIASPLDPQTTDQTATAAVTAATPLTIHAGSGSSRFPLVIMAGHDPQEATR</sequence>
<dbReference type="RefSeq" id="WP_068135491.1">
    <property type="nucleotide sequence ID" value="NZ_CP042914.1"/>
</dbReference>
<dbReference type="OrthoDB" id="281924at2"/>
<accession>A0A5B9R5G9</accession>
<dbReference type="AlphaFoldDB" id="A0A5B9R5G9"/>
<evidence type="ECO:0000313" key="1">
    <source>
        <dbReference type="EMBL" id="QEG41761.1"/>
    </source>
</evidence>